<evidence type="ECO:0000313" key="2">
    <source>
        <dbReference type="Proteomes" id="UP000515312"/>
    </source>
</evidence>
<reference evidence="1 2" key="1">
    <citation type="submission" date="2020-08" db="EMBL/GenBank/DDBJ databases">
        <title>Edaphobacter telluris sp. nov. and Acidobacterium dinghuensis sp. nov., two acidobacteria isolated from forest soil.</title>
        <authorList>
            <person name="Fu J."/>
            <person name="Qiu L."/>
        </authorList>
    </citation>
    <scope>NUCLEOTIDE SEQUENCE [LARGE SCALE GENOMIC DNA]</scope>
    <source>
        <strain evidence="1">4Y35</strain>
    </source>
</reference>
<name>A0A7G8BFU2_9BACT</name>
<dbReference type="AlphaFoldDB" id="A0A7G8BFU2"/>
<dbReference type="RefSeq" id="WP_186742027.1">
    <property type="nucleotide sequence ID" value="NZ_CP060394.1"/>
</dbReference>
<dbReference type="Proteomes" id="UP000515312">
    <property type="component" value="Chromosome"/>
</dbReference>
<gene>
    <name evidence="1" type="ORF">H7849_20395</name>
</gene>
<accession>A0A7G8BFU2</accession>
<dbReference type="SUPFAM" id="SSF63829">
    <property type="entry name" value="Calcium-dependent phosphotriesterase"/>
    <property type="match status" value="1"/>
</dbReference>
<protein>
    <submittedName>
        <fullName evidence="1">Uncharacterized protein</fullName>
    </submittedName>
</protein>
<evidence type="ECO:0000313" key="1">
    <source>
        <dbReference type="EMBL" id="QNI31412.1"/>
    </source>
</evidence>
<dbReference type="EMBL" id="CP060394">
    <property type="protein sequence ID" value="QNI31412.1"/>
    <property type="molecule type" value="Genomic_DNA"/>
</dbReference>
<proteinExistence type="predicted"/>
<keyword evidence="2" id="KW-1185">Reference proteome</keyword>
<sequence>MAVRTPAPTLTILNRSGAVIRQIPIPGFPDGVAFHLDPDFVVTNNNDGTIFRFDFPDNDFTKTPVQTVLASGGFRGDLTQVGADSCLYAAQNGTRFADGTVSAANSVVRICPNFVPPPGVSVPFAEFEIRDLDIRRAFDGDDDRDDRRGFTLTGEFKQGAKSTGIDPVHQVVTLNVGNFPALIPAGSFREEGFRHFVFRGNIDGVYLDFHITEHHGDRDDRDHKNPEYSFAVKARGVDLTSLTSPVAVSLSIGQNTGMTEVRR</sequence>
<organism evidence="1 2">
    <name type="scientific">Alloacidobacterium dinghuense</name>
    <dbReference type="NCBI Taxonomy" id="2763107"/>
    <lineage>
        <taxon>Bacteria</taxon>
        <taxon>Pseudomonadati</taxon>
        <taxon>Acidobacteriota</taxon>
        <taxon>Terriglobia</taxon>
        <taxon>Terriglobales</taxon>
        <taxon>Acidobacteriaceae</taxon>
        <taxon>Alloacidobacterium</taxon>
    </lineage>
</organism>
<dbReference type="KEGG" id="adin:H7849_20395"/>